<dbReference type="PIRSF" id="PIRSF001458">
    <property type="entry name" value="MerB"/>
    <property type="match status" value="1"/>
</dbReference>
<evidence type="ECO:0000256" key="6">
    <source>
        <dbReference type="ARBA" id="ARBA00022914"/>
    </source>
</evidence>
<dbReference type="InterPro" id="IPR004927">
    <property type="entry name" value="MerB"/>
</dbReference>
<dbReference type="NCBIfam" id="NF033555">
    <property type="entry name" value="lyase_MerB"/>
    <property type="match status" value="1"/>
</dbReference>
<accession>A0ABQ2NAQ4</accession>
<comment type="caution">
    <text evidence="11">The sequence shown here is derived from an EMBL/GenBank/DDBJ whole genome shotgun (WGS) entry which is preliminary data.</text>
</comment>
<evidence type="ECO:0000256" key="5">
    <source>
        <dbReference type="ARBA" id="ARBA00022466"/>
    </source>
</evidence>
<protein>
    <recommendedName>
        <fullName evidence="4">Alkylmercury lyase</fullName>
        <ecNumber evidence="3">4.99.1.2</ecNumber>
    </recommendedName>
    <alternativeName>
        <fullName evidence="9">Organomercurial lyase</fullName>
    </alternativeName>
</protein>
<gene>
    <name evidence="11" type="ORF">GCM10011584_04280</name>
</gene>
<dbReference type="SUPFAM" id="SSF46785">
    <property type="entry name" value="Winged helix' DNA-binding domain"/>
    <property type="match status" value="1"/>
</dbReference>
<evidence type="ECO:0000256" key="7">
    <source>
        <dbReference type="ARBA" id="ARBA00023239"/>
    </source>
</evidence>
<name>A0ABQ2NAQ4_9ACTN</name>
<dbReference type="RefSeq" id="WP_188782326.1">
    <property type="nucleotide sequence ID" value="NZ_BMNI01000001.1"/>
</dbReference>
<comment type="function">
    <text evidence="8">Cleaves the carbon-mercury bond of organomercurials such as phenylmercuric acetate. One product is Hg(2+), which is subsequently detoxified by the mercuric reductase.</text>
</comment>
<evidence type="ECO:0000256" key="9">
    <source>
        <dbReference type="ARBA" id="ARBA00031271"/>
    </source>
</evidence>
<dbReference type="EMBL" id="BMNI01000001">
    <property type="protein sequence ID" value="GGO85114.1"/>
    <property type="molecule type" value="Genomic_DNA"/>
</dbReference>
<dbReference type="Pfam" id="PF03243">
    <property type="entry name" value="MerB"/>
    <property type="match status" value="1"/>
</dbReference>
<comment type="catalytic activity">
    <reaction evidence="1">
        <text>an alkylmercury + H(+) = an alkane + Hg(2+)</text>
        <dbReference type="Rhea" id="RHEA:18777"/>
        <dbReference type="ChEBI" id="CHEBI:15378"/>
        <dbReference type="ChEBI" id="CHEBI:16793"/>
        <dbReference type="ChEBI" id="CHEBI:18310"/>
        <dbReference type="ChEBI" id="CHEBI:83725"/>
        <dbReference type="EC" id="4.99.1.2"/>
    </reaction>
</comment>
<keyword evidence="6" id="KW-0476">Mercury</keyword>
<evidence type="ECO:0000313" key="12">
    <source>
        <dbReference type="Proteomes" id="UP000655410"/>
    </source>
</evidence>
<organism evidence="11 12">
    <name type="scientific">Nocardioides phosphati</name>
    <dbReference type="NCBI Taxonomy" id="1867775"/>
    <lineage>
        <taxon>Bacteria</taxon>
        <taxon>Bacillati</taxon>
        <taxon>Actinomycetota</taxon>
        <taxon>Actinomycetes</taxon>
        <taxon>Propionibacteriales</taxon>
        <taxon>Nocardioidaceae</taxon>
        <taxon>Nocardioides</taxon>
    </lineage>
</organism>
<reference evidence="12" key="1">
    <citation type="journal article" date="2019" name="Int. J. Syst. Evol. Microbiol.">
        <title>The Global Catalogue of Microorganisms (GCM) 10K type strain sequencing project: providing services to taxonomists for standard genome sequencing and annotation.</title>
        <authorList>
            <consortium name="The Broad Institute Genomics Platform"/>
            <consortium name="The Broad Institute Genome Sequencing Center for Infectious Disease"/>
            <person name="Wu L."/>
            <person name="Ma J."/>
        </authorList>
    </citation>
    <scope>NUCLEOTIDE SEQUENCE [LARGE SCALE GENOMIC DNA]</scope>
    <source>
        <strain evidence="12">CGMCC 4.7371</strain>
    </source>
</reference>
<evidence type="ECO:0000256" key="8">
    <source>
        <dbReference type="ARBA" id="ARBA00025326"/>
    </source>
</evidence>
<sequence>MTNHSSDLMARLATPDQSGLDLAVLVPLLRLLAAGDPVEVTALAAATTLTVEEIRDRLAAVPDTEYDDQGRIIGQGLTLRPTPHRFTVDGQELYTWCALDTLIFPTLLDRAARIESASPVSGEPIRVTVGPEGVTAVEPAAAVVSLVNPADMTSIRSSFCNQVHYFTSAEDARPWLAKHLGGEVVPVADAYRLGAALTSQTLGPRDTRQTTGAAATADCCSH</sequence>
<proteinExistence type="inferred from homology"/>
<dbReference type="NCBIfam" id="NF009710">
    <property type="entry name" value="PRK13239.1"/>
    <property type="match status" value="1"/>
</dbReference>
<evidence type="ECO:0000256" key="2">
    <source>
        <dbReference type="ARBA" id="ARBA00009443"/>
    </source>
</evidence>
<keyword evidence="7 11" id="KW-0456">Lyase</keyword>
<dbReference type="Proteomes" id="UP000655410">
    <property type="component" value="Unassembled WGS sequence"/>
</dbReference>
<dbReference type="Gene3D" id="1.10.10.10">
    <property type="entry name" value="Winged helix-like DNA-binding domain superfamily/Winged helix DNA-binding domain"/>
    <property type="match status" value="1"/>
</dbReference>
<dbReference type="EC" id="4.99.1.2" evidence="3"/>
<evidence type="ECO:0000256" key="1">
    <source>
        <dbReference type="ARBA" id="ARBA00000165"/>
    </source>
</evidence>
<feature type="domain" description="Alkylmercury lyase helix-turn-helix" evidence="10">
    <location>
        <begin position="6"/>
        <end position="76"/>
    </location>
</feature>
<dbReference type="GO" id="GO:0016829">
    <property type="term" value="F:lyase activity"/>
    <property type="evidence" value="ECO:0007669"/>
    <property type="project" value="UniProtKB-KW"/>
</dbReference>
<dbReference type="InterPro" id="IPR024259">
    <property type="entry name" value="MerB_HTH_dom"/>
</dbReference>
<dbReference type="SUPFAM" id="SSF160387">
    <property type="entry name" value="NosL/MerB-like"/>
    <property type="match status" value="1"/>
</dbReference>
<comment type="similarity">
    <text evidence="2">Belongs to the MerB family.</text>
</comment>
<evidence type="ECO:0000256" key="4">
    <source>
        <dbReference type="ARBA" id="ARBA00018180"/>
    </source>
</evidence>
<dbReference type="InterPro" id="IPR036390">
    <property type="entry name" value="WH_DNA-bd_sf"/>
</dbReference>
<keyword evidence="5" id="KW-0475">Mercuric resistance</keyword>
<dbReference type="InterPro" id="IPR036388">
    <property type="entry name" value="WH-like_DNA-bd_sf"/>
</dbReference>
<dbReference type="Gene3D" id="3.15.10.60">
    <property type="entry name" value="Alkylmercury lyase"/>
    <property type="match status" value="1"/>
</dbReference>
<dbReference type="Pfam" id="PF12324">
    <property type="entry name" value="HTH_15"/>
    <property type="match status" value="1"/>
</dbReference>
<evidence type="ECO:0000259" key="10">
    <source>
        <dbReference type="Pfam" id="PF12324"/>
    </source>
</evidence>
<keyword evidence="12" id="KW-1185">Reference proteome</keyword>
<evidence type="ECO:0000256" key="3">
    <source>
        <dbReference type="ARBA" id="ARBA00013237"/>
    </source>
</evidence>
<evidence type="ECO:0000313" key="11">
    <source>
        <dbReference type="EMBL" id="GGO85114.1"/>
    </source>
</evidence>
<dbReference type="PRINTS" id="PR01699">
    <property type="entry name" value="ORGNOHGLYASE"/>
</dbReference>